<keyword evidence="4" id="KW-1185">Reference proteome</keyword>
<dbReference type="AlphaFoldDB" id="W6JWM3"/>
<dbReference type="InterPro" id="IPR002563">
    <property type="entry name" value="Flavin_Rdtase-like_dom"/>
</dbReference>
<dbReference type="STRING" id="1193182.BN11_3580005"/>
<dbReference type="SMART" id="SM00903">
    <property type="entry name" value="Flavin_Reduct"/>
    <property type="match status" value="1"/>
</dbReference>
<protein>
    <submittedName>
        <fullName evidence="3">Putative reductase</fullName>
    </submittedName>
</protein>
<gene>
    <name evidence="3" type="ORF">BN11_3580005</name>
</gene>
<proteinExistence type="predicted"/>
<organism evidence="3 4">
    <name type="scientific">Nostocoides australiense Ben110</name>
    <dbReference type="NCBI Taxonomy" id="1193182"/>
    <lineage>
        <taxon>Bacteria</taxon>
        <taxon>Bacillati</taxon>
        <taxon>Actinomycetota</taxon>
        <taxon>Actinomycetes</taxon>
        <taxon>Micrococcales</taxon>
        <taxon>Intrasporangiaceae</taxon>
        <taxon>Nostocoides</taxon>
    </lineage>
</organism>
<dbReference type="RefSeq" id="WP_048699518.1">
    <property type="nucleotide sequence ID" value="NZ_HG764815.1"/>
</dbReference>
<dbReference type="PANTHER" id="PTHR30466">
    <property type="entry name" value="FLAVIN REDUCTASE"/>
    <property type="match status" value="1"/>
</dbReference>
<dbReference type="Pfam" id="PF01613">
    <property type="entry name" value="Flavin_Reduct"/>
    <property type="match status" value="1"/>
</dbReference>
<name>W6JWM3_9MICO</name>
<keyword evidence="1" id="KW-0560">Oxidoreductase</keyword>
<feature type="domain" description="Flavin reductase like" evidence="2">
    <location>
        <begin position="18"/>
        <end position="165"/>
    </location>
</feature>
<comment type="caution">
    <text evidence="3">The sequence shown here is derived from an EMBL/GenBank/DDBJ whole genome shotgun (WGS) entry which is preliminary data.</text>
</comment>
<reference evidence="3 4" key="1">
    <citation type="journal article" date="2013" name="ISME J.">
        <title>A metabolic model for members of the genus Tetrasphaera involved in enhanced biological phosphorus removal.</title>
        <authorList>
            <person name="Kristiansen R."/>
            <person name="Nguyen H.T.T."/>
            <person name="Saunders A.M."/>
            <person name="Nielsen J.L."/>
            <person name="Wimmer R."/>
            <person name="Le V.Q."/>
            <person name="McIlroy S.J."/>
            <person name="Petrovski S."/>
            <person name="Seviour R.J."/>
            <person name="Calteau A."/>
            <person name="Nielsen K.L."/>
            <person name="Nielsen P.H."/>
        </authorList>
    </citation>
    <scope>NUCLEOTIDE SEQUENCE [LARGE SCALE GENOMIC DNA]</scope>
    <source>
        <strain evidence="3 4">Ben110</strain>
    </source>
</reference>
<dbReference type="InterPro" id="IPR012349">
    <property type="entry name" value="Split_barrel_FMN-bd"/>
</dbReference>
<dbReference type="EMBL" id="CAJA01000288">
    <property type="protein sequence ID" value="CCH73958.1"/>
    <property type="molecule type" value="Genomic_DNA"/>
</dbReference>
<dbReference type="PANTHER" id="PTHR30466:SF1">
    <property type="entry name" value="FMN REDUCTASE (NADH) RUTF"/>
    <property type="match status" value="1"/>
</dbReference>
<dbReference type="GO" id="GO:0042602">
    <property type="term" value="F:riboflavin reductase (NADPH) activity"/>
    <property type="evidence" value="ECO:0007669"/>
    <property type="project" value="TreeGrafter"/>
</dbReference>
<dbReference type="GO" id="GO:0010181">
    <property type="term" value="F:FMN binding"/>
    <property type="evidence" value="ECO:0007669"/>
    <property type="project" value="InterPro"/>
</dbReference>
<dbReference type="InterPro" id="IPR050268">
    <property type="entry name" value="NADH-dep_flavin_reductase"/>
</dbReference>
<dbReference type="Proteomes" id="UP000035763">
    <property type="component" value="Unassembled WGS sequence"/>
</dbReference>
<dbReference type="Gene3D" id="2.30.110.10">
    <property type="entry name" value="Electron Transport, Fmn-binding Protein, Chain A"/>
    <property type="match status" value="1"/>
</dbReference>
<evidence type="ECO:0000259" key="2">
    <source>
        <dbReference type="SMART" id="SM00903"/>
    </source>
</evidence>
<dbReference type="SUPFAM" id="SSF50475">
    <property type="entry name" value="FMN-binding split barrel"/>
    <property type="match status" value="1"/>
</dbReference>
<sequence length="167" mass="17823">MTAYRTQPAGADDFRAVMSRLVSGVVLLSAHHDGHDHAMTATAFTSVSLDPPLVLACVEQAARFHELVTDSGVWGVSLLGRKQRAAAEWLATPGRPLVGQFDAIPHWRAESGVLLFTGSLATLEARTTAIHQAGDHSIIVGEVIATGLDDDPDDALVHYRSRYGSIA</sequence>
<evidence type="ECO:0000313" key="3">
    <source>
        <dbReference type="EMBL" id="CCH73958.1"/>
    </source>
</evidence>
<evidence type="ECO:0000256" key="1">
    <source>
        <dbReference type="ARBA" id="ARBA00023002"/>
    </source>
</evidence>
<dbReference type="GO" id="GO:0006208">
    <property type="term" value="P:pyrimidine nucleobase catabolic process"/>
    <property type="evidence" value="ECO:0007669"/>
    <property type="project" value="TreeGrafter"/>
</dbReference>
<evidence type="ECO:0000313" key="4">
    <source>
        <dbReference type="Proteomes" id="UP000035763"/>
    </source>
</evidence>
<accession>W6JWM3</accession>